<evidence type="ECO:0000256" key="8">
    <source>
        <dbReference type="SAM" id="Phobius"/>
    </source>
</evidence>
<dbReference type="Gene3D" id="1.20.1530.20">
    <property type="match status" value="1"/>
</dbReference>
<dbReference type="PANTHER" id="PTHR36838">
    <property type="entry name" value="AUXIN EFFLUX CARRIER FAMILY PROTEIN"/>
    <property type="match status" value="1"/>
</dbReference>
<dbReference type="EMBL" id="SRSC01000001">
    <property type="protein sequence ID" value="TGU74133.1"/>
    <property type="molecule type" value="Genomic_DNA"/>
</dbReference>
<comment type="similarity">
    <text evidence="2">Belongs to the auxin efflux carrier (TC 2.A.69) family.</text>
</comment>
<accession>A0A4S1CKQ4</accession>
<dbReference type="GO" id="GO:0005886">
    <property type="term" value="C:plasma membrane"/>
    <property type="evidence" value="ECO:0007669"/>
    <property type="project" value="UniProtKB-SubCell"/>
</dbReference>
<dbReference type="GO" id="GO:0055085">
    <property type="term" value="P:transmembrane transport"/>
    <property type="evidence" value="ECO:0007669"/>
    <property type="project" value="InterPro"/>
</dbReference>
<feature type="transmembrane region" description="Helical" evidence="8">
    <location>
        <begin position="98"/>
        <end position="118"/>
    </location>
</feature>
<keyword evidence="10" id="KW-1185">Reference proteome</keyword>
<evidence type="ECO:0000256" key="2">
    <source>
        <dbReference type="ARBA" id="ARBA00010145"/>
    </source>
</evidence>
<feature type="transmembrane region" description="Helical" evidence="8">
    <location>
        <begin position="284"/>
        <end position="305"/>
    </location>
</feature>
<feature type="transmembrane region" description="Helical" evidence="8">
    <location>
        <begin position="37"/>
        <end position="53"/>
    </location>
</feature>
<reference evidence="9 10" key="1">
    <citation type="submission" date="2019-04" db="EMBL/GenBank/DDBJ databases">
        <title>Geobacter oryzae sp. nov., ferric-reducing bacteria isolated from paddy soil.</title>
        <authorList>
            <person name="Xu Z."/>
            <person name="Masuda Y."/>
            <person name="Itoh H."/>
            <person name="Senoo K."/>
        </authorList>
    </citation>
    <scope>NUCLEOTIDE SEQUENCE [LARGE SCALE GENOMIC DNA]</scope>
    <source>
        <strain evidence="9 10">Red111</strain>
    </source>
</reference>
<feature type="transmembrane region" description="Helical" evidence="8">
    <location>
        <begin position="194"/>
        <end position="213"/>
    </location>
</feature>
<dbReference type="Pfam" id="PF03547">
    <property type="entry name" value="Mem_trans"/>
    <property type="match status" value="1"/>
</dbReference>
<comment type="caution">
    <text evidence="9">The sequence shown here is derived from an EMBL/GenBank/DDBJ whole genome shotgun (WGS) entry which is preliminary data.</text>
</comment>
<dbReference type="RefSeq" id="WP_135868471.1">
    <property type="nucleotide sequence ID" value="NZ_SRSC01000001.1"/>
</dbReference>
<evidence type="ECO:0000256" key="7">
    <source>
        <dbReference type="ARBA" id="ARBA00023136"/>
    </source>
</evidence>
<name>A0A4S1CKQ4_9BACT</name>
<gene>
    <name evidence="9" type="ORF">E4633_01300</name>
</gene>
<feature type="transmembrane region" description="Helical" evidence="8">
    <location>
        <begin position="6"/>
        <end position="25"/>
    </location>
</feature>
<feature type="transmembrane region" description="Helical" evidence="8">
    <location>
        <begin position="169"/>
        <end position="188"/>
    </location>
</feature>
<feature type="transmembrane region" description="Helical" evidence="8">
    <location>
        <begin position="124"/>
        <end position="149"/>
    </location>
</feature>
<evidence type="ECO:0000256" key="6">
    <source>
        <dbReference type="ARBA" id="ARBA00022989"/>
    </source>
</evidence>
<dbReference type="PANTHER" id="PTHR36838:SF4">
    <property type="entry name" value="AUXIN EFFLUX CARRIER FAMILY PROTEIN"/>
    <property type="match status" value="1"/>
</dbReference>
<evidence type="ECO:0000256" key="3">
    <source>
        <dbReference type="ARBA" id="ARBA00022448"/>
    </source>
</evidence>
<proteinExistence type="inferred from homology"/>
<keyword evidence="4" id="KW-1003">Cell membrane</keyword>
<organism evidence="9 10">
    <name type="scientific">Geomonas terrae</name>
    <dbReference type="NCBI Taxonomy" id="2562681"/>
    <lineage>
        <taxon>Bacteria</taxon>
        <taxon>Pseudomonadati</taxon>
        <taxon>Thermodesulfobacteriota</taxon>
        <taxon>Desulfuromonadia</taxon>
        <taxon>Geobacterales</taxon>
        <taxon>Geobacteraceae</taxon>
        <taxon>Geomonas</taxon>
    </lineage>
</organism>
<dbReference type="InterPro" id="IPR038770">
    <property type="entry name" value="Na+/solute_symporter_sf"/>
</dbReference>
<keyword evidence="6 8" id="KW-1133">Transmembrane helix</keyword>
<keyword evidence="5 8" id="KW-0812">Transmembrane</keyword>
<feature type="transmembrane region" description="Helical" evidence="8">
    <location>
        <begin position="250"/>
        <end position="272"/>
    </location>
</feature>
<protein>
    <submittedName>
        <fullName evidence="9">AEC family transporter</fullName>
    </submittedName>
</protein>
<evidence type="ECO:0000256" key="1">
    <source>
        <dbReference type="ARBA" id="ARBA00004651"/>
    </source>
</evidence>
<evidence type="ECO:0000256" key="4">
    <source>
        <dbReference type="ARBA" id="ARBA00022475"/>
    </source>
</evidence>
<sequence length="306" mass="31980">MATIITALTPVLSLILVGFLIRRSGFLPSSFWPSAERLTYFLLMPAALIHSLAGKKIGTLPWLNILLTVEGVIVASALLVVIWGAANRRMGGGVFTSLFQGGVRFNTFVALALAESLFGKDGLFLAALGAGFMIVLINVLCVSAFSLTVGNSAGIDFKRLVRDLTRNPLIIACVAGIALNATGLKLPAALDGTLLLAGKAAFPLGLMAVGAAYRAGNLALHWQPLVASCTIQFLCKPLVAWQLASATGLSGTAAGVVLLLFSVPTSPASYILSRQMGGDHDSMAAIITAQTCLSFLTLPLTIWILV</sequence>
<feature type="transmembrane region" description="Helical" evidence="8">
    <location>
        <begin position="65"/>
        <end position="86"/>
    </location>
</feature>
<dbReference type="Proteomes" id="UP000306416">
    <property type="component" value="Unassembled WGS sequence"/>
</dbReference>
<keyword evidence="3" id="KW-0813">Transport</keyword>
<evidence type="ECO:0000313" key="9">
    <source>
        <dbReference type="EMBL" id="TGU74133.1"/>
    </source>
</evidence>
<evidence type="ECO:0000313" key="10">
    <source>
        <dbReference type="Proteomes" id="UP000306416"/>
    </source>
</evidence>
<dbReference type="InterPro" id="IPR004776">
    <property type="entry name" value="Mem_transp_PIN-like"/>
</dbReference>
<comment type="subcellular location">
    <subcellularLocation>
        <location evidence="1">Cell membrane</location>
        <topology evidence="1">Multi-pass membrane protein</topology>
    </subcellularLocation>
</comment>
<evidence type="ECO:0000256" key="5">
    <source>
        <dbReference type="ARBA" id="ARBA00022692"/>
    </source>
</evidence>
<dbReference type="AlphaFoldDB" id="A0A4S1CKQ4"/>
<keyword evidence="7 8" id="KW-0472">Membrane</keyword>